<comment type="caution">
    <text evidence="2">The sequence shown here is derived from an EMBL/GenBank/DDBJ whole genome shotgun (WGS) entry which is preliminary data.</text>
</comment>
<dbReference type="OrthoDB" id="3577809at2"/>
<gene>
    <name evidence="2" type="ORF">EDD29_0426</name>
</gene>
<organism evidence="2 3">
    <name type="scientific">Actinocorallia herbida</name>
    <dbReference type="NCBI Taxonomy" id="58109"/>
    <lineage>
        <taxon>Bacteria</taxon>
        <taxon>Bacillati</taxon>
        <taxon>Actinomycetota</taxon>
        <taxon>Actinomycetes</taxon>
        <taxon>Streptosporangiales</taxon>
        <taxon>Thermomonosporaceae</taxon>
        <taxon>Actinocorallia</taxon>
    </lineage>
</organism>
<dbReference type="EMBL" id="RJKE01000001">
    <property type="protein sequence ID" value="ROO82939.1"/>
    <property type="molecule type" value="Genomic_DNA"/>
</dbReference>
<protein>
    <submittedName>
        <fullName evidence="2">Uncharacterized protein</fullName>
    </submittedName>
</protein>
<evidence type="ECO:0000256" key="1">
    <source>
        <dbReference type="SAM" id="MobiDB-lite"/>
    </source>
</evidence>
<dbReference type="AlphaFoldDB" id="A0A3N1CNP1"/>
<dbReference type="Proteomes" id="UP000272400">
    <property type="component" value="Unassembled WGS sequence"/>
</dbReference>
<reference evidence="2 3" key="1">
    <citation type="submission" date="2018-11" db="EMBL/GenBank/DDBJ databases">
        <title>Sequencing the genomes of 1000 actinobacteria strains.</title>
        <authorList>
            <person name="Klenk H.-P."/>
        </authorList>
    </citation>
    <scope>NUCLEOTIDE SEQUENCE [LARGE SCALE GENOMIC DNA]</scope>
    <source>
        <strain evidence="2 3">DSM 44254</strain>
    </source>
</reference>
<name>A0A3N1CNP1_9ACTN</name>
<evidence type="ECO:0000313" key="2">
    <source>
        <dbReference type="EMBL" id="ROO82939.1"/>
    </source>
</evidence>
<feature type="region of interest" description="Disordered" evidence="1">
    <location>
        <begin position="1"/>
        <end position="20"/>
    </location>
</feature>
<evidence type="ECO:0000313" key="3">
    <source>
        <dbReference type="Proteomes" id="UP000272400"/>
    </source>
</evidence>
<sequence length="83" mass="9075">MALKFIGTDPDSGQGQSPTAFVDPVRRELVLQSWTADEATVAEVERIFYPVPGHESVLRIPERMIPVLRRAIEELEALGGSGA</sequence>
<accession>A0A3N1CNP1</accession>
<proteinExistence type="predicted"/>
<keyword evidence="3" id="KW-1185">Reference proteome</keyword>